<organism evidence="1">
    <name type="scientific">Anopheles darlingi</name>
    <name type="common">Mosquito</name>
    <dbReference type="NCBI Taxonomy" id="43151"/>
    <lineage>
        <taxon>Eukaryota</taxon>
        <taxon>Metazoa</taxon>
        <taxon>Ecdysozoa</taxon>
        <taxon>Arthropoda</taxon>
        <taxon>Hexapoda</taxon>
        <taxon>Insecta</taxon>
        <taxon>Pterygota</taxon>
        <taxon>Neoptera</taxon>
        <taxon>Endopterygota</taxon>
        <taxon>Diptera</taxon>
        <taxon>Nematocera</taxon>
        <taxon>Culicoidea</taxon>
        <taxon>Culicidae</taxon>
        <taxon>Anophelinae</taxon>
        <taxon>Anopheles</taxon>
    </lineage>
</organism>
<proteinExistence type="predicted"/>
<name>A0A2M4DLL0_ANODA</name>
<evidence type="ECO:0000313" key="1">
    <source>
        <dbReference type="EMBL" id="MBW78437.1"/>
    </source>
</evidence>
<accession>A0A2M4DLL0</accession>
<sequence>MFFPLACFSSSSQSFLLSSGASCEAIKDIVSSAAHRISHFSSRTTPLPRSLLSFVVVPATNAVVTEFCDAGSS</sequence>
<dbReference type="EMBL" id="GGFL01014259">
    <property type="protein sequence ID" value="MBW78437.1"/>
    <property type="molecule type" value="Transcribed_RNA"/>
</dbReference>
<dbReference type="AlphaFoldDB" id="A0A2M4DLL0"/>
<reference evidence="1" key="1">
    <citation type="submission" date="2018-01" db="EMBL/GenBank/DDBJ databases">
        <title>An insight into the sialome of Amazonian anophelines.</title>
        <authorList>
            <person name="Ribeiro J.M."/>
            <person name="Scarpassa V."/>
            <person name="Calvo E."/>
        </authorList>
    </citation>
    <scope>NUCLEOTIDE SEQUENCE</scope>
</reference>
<protein>
    <submittedName>
        <fullName evidence="1">Putative secreted protein</fullName>
    </submittedName>
</protein>